<proteinExistence type="predicted"/>
<dbReference type="AlphaFoldDB" id="A0A2Y9A5L0"/>
<dbReference type="Proteomes" id="UP000245839">
    <property type="component" value="Unassembled WGS sequence"/>
</dbReference>
<evidence type="ECO:0000313" key="4">
    <source>
        <dbReference type="Proteomes" id="UP000251571"/>
    </source>
</evidence>
<organism evidence="2 4">
    <name type="scientific">Jannaschia seohaensis</name>
    <dbReference type="NCBI Taxonomy" id="475081"/>
    <lineage>
        <taxon>Bacteria</taxon>
        <taxon>Pseudomonadati</taxon>
        <taxon>Pseudomonadota</taxon>
        <taxon>Alphaproteobacteria</taxon>
        <taxon>Rhodobacterales</taxon>
        <taxon>Roseobacteraceae</taxon>
        <taxon>Jannaschia</taxon>
    </lineage>
</organism>
<gene>
    <name evidence="1" type="ORF">BCF38_101874</name>
    <name evidence="2" type="ORF">SAMN05421539_101874</name>
</gene>
<evidence type="ECO:0000313" key="2">
    <source>
        <dbReference type="EMBL" id="SSA38738.1"/>
    </source>
</evidence>
<evidence type="ECO:0000313" key="1">
    <source>
        <dbReference type="EMBL" id="PWJ22460.1"/>
    </source>
</evidence>
<reference evidence="1 3" key="2">
    <citation type="submission" date="2018-03" db="EMBL/GenBank/DDBJ databases">
        <title>Genomic Encyclopedia of Archaeal and Bacterial Type Strains, Phase II (KMG-II): from individual species to whole genera.</title>
        <authorList>
            <person name="Goeker M."/>
        </authorList>
    </citation>
    <scope>NUCLEOTIDE SEQUENCE [LARGE SCALE GENOMIC DNA]</scope>
    <source>
        <strain evidence="1 3">DSM 25227</strain>
    </source>
</reference>
<protein>
    <submittedName>
        <fullName evidence="2">Uncharacterized protein</fullName>
    </submittedName>
</protein>
<dbReference type="EMBL" id="UETC01000001">
    <property type="protein sequence ID" value="SSA38738.1"/>
    <property type="molecule type" value="Genomic_DNA"/>
</dbReference>
<sequence length="32" mass="3363">MTGPSIPAPCTKGCADCPCRRAADRLKESRNG</sequence>
<reference evidence="2 4" key="1">
    <citation type="submission" date="2016-10" db="EMBL/GenBank/DDBJ databases">
        <authorList>
            <person name="Cai Z."/>
        </authorList>
    </citation>
    <scope>NUCLEOTIDE SEQUENCE [LARGE SCALE GENOMIC DNA]</scope>
    <source>
        <strain evidence="2 4">DSM 25227</strain>
    </source>
</reference>
<dbReference type="EMBL" id="QGDJ01000001">
    <property type="protein sequence ID" value="PWJ22460.1"/>
    <property type="molecule type" value="Genomic_DNA"/>
</dbReference>
<name>A0A2Y9A5L0_9RHOB</name>
<evidence type="ECO:0000313" key="3">
    <source>
        <dbReference type="Proteomes" id="UP000245839"/>
    </source>
</evidence>
<dbReference type="Proteomes" id="UP000251571">
    <property type="component" value="Unassembled WGS sequence"/>
</dbReference>
<accession>A0A2Y9A5L0</accession>
<keyword evidence="3" id="KW-1185">Reference proteome</keyword>